<proteinExistence type="predicted"/>
<protein>
    <submittedName>
        <fullName evidence="2">Uncharacterized protein</fullName>
    </submittedName>
</protein>
<dbReference type="EMBL" id="KQ947429">
    <property type="protein sequence ID" value="KUJ10402.1"/>
    <property type="molecule type" value="Genomic_DNA"/>
</dbReference>
<reference evidence="2 3" key="1">
    <citation type="submission" date="2015-10" db="EMBL/GenBank/DDBJ databases">
        <title>Full genome of DAOMC 229536 Phialocephala scopiformis, a fungal endophyte of spruce producing the potent anti-insectan compound rugulosin.</title>
        <authorList>
            <consortium name="DOE Joint Genome Institute"/>
            <person name="Walker A.K."/>
            <person name="Frasz S.L."/>
            <person name="Seifert K.A."/>
            <person name="Miller J.D."/>
            <person name="Mondo S.J."/>
            <person name="Labutti K."/>
            <person name="Lipzen A."/>
            <person name="Dockter R."/>
            <person name="Kennedy M."/>
            <person name="Grigoriev I.V."/>
            <person name="Spatafora J.W."/>
        </authorList>
    </citation>
    <scope>NUCLEOTIDE SEQUENCE [LARGE SCALE GENOMIC DNA]</scope>
    <source>
        <strain evidence="2 3">CBS 120377</strain>
    </source>
</reference>
<evidence type="ECO:0000256" key="1">
    <source>
        <dbReference type="SAM" id="Phobius"/>
    </source>
</evidence>
<accession>A0A132BD97</accession>
<evidence type="ECO:0000313" key="3">
    <source>
        <dbReference type="Proteomes" id="UP000070700"/>
    </source>
</evidence>
<feature type="transmembrane region" description="Helical" evidence="1">
    <location>
        <begin position="42"/>
        <end position="67"/>
    </location>
</feature>
<dbReference type="InterPro" id="IPR053008">
    <property type="entry name" value="Phomopsin_biosynth_assoc"/>
</dbReference>
<organism evidence="2 3">
    <name type="scientific">Mollisia scopiformis</name>
    <name type="common">Conifer needle endophyte fungus</name>
    <name type="synonym">Phialocephala scopiformis</name>
    <dbReference type="NCBI Taxonomy" id="149040"/>
    <lineage>
        <taxon>Eukaryota</taxon>
        <taxon>Fungi</taxon>
        <taxon>Dikarya</taxon>
        <taxon>Ascomycota</taxon>
        <taxon>Pezizomycotina</taxon>
        <taxon>Leotiomycetes</taxon>
        <taxon>Helotiales</taxon>
        <taxon>Mollisiaceae</taxon>
        <taxon>Mollisia</taxon>
    </lineage>
</organism>
<evidence type="ECO:0000313" key="2">
    <source>
        <dbReference type="EMBL" id="KUJ10402.1"/>
    </source>
</evidence>
<dbReference type="GeneID" id="28832799"/>
<dbReference type="InParanoid" id="A0A132BD97"/>
<dbReference type="OrthoDB" id="3501153at2759"/>
<keyword evidence="1" id="KW-1133">Transmembrane helix</keyword>
<keyword evidence="3" id="KW-1185">Reference proteome</keyword>
<dbReference type="RefSeq" id="XP_018064757.1">
    <property type="nucleotide sequence ID" value="XM_018223073.1"/>
</dbReference>
<keyword evidence="1" id="KW-0812">Transmembrane</keyword>
<dbReference type="AlphaFoldDB" id="A0A132BD97"/>
<name>A0A132BD97_MOLSC</name>
<gene>
    <name evidence="2" type="ORF">LY89DRAFT_787439</name>
</gene>
<keyword evidence="1" id="KW-0472">Membrane</keyword>
<dbReference type="PANTHER" id="PTHR35896:SF3">
    <property type="entry name" value="MAJOR FACILITATOR SUPERFAMILY TRANSPORTER"/>
    <property type="match status" value="1"/>
</dbReference>
<dbReference type="KEGG" id="psco:LY89DRAFT_787439"/>
<dbReference type="PANTHER" id="PTHR35896">
    <property type="entry name" value="IG-LIKE DOMAIN-CONTAINING PROTEIN"/>
    <property type="match status" value="1"/>
</dbReference>
<sequence>MTEFVAWAKMAFQSKHEYSPVEVDETFKATQGTEKRSSQRNFMFILVVAATAILSSMVTSLVTMHYYGPTISQFSSSPEIQTSTQSPMAVTPKYSCGNSSTEALALGCVFDPLSVNWIHTECSHYGIEEFKEITDPRPNMKFPFWRDKAGTTRIPDEHALSLSDEFHTTQAWHLSHCAYIILRLHDGYLRGARIDSNTNEFIHTQHCLEMFVELILKDEEKDVINTTGNVGFMTC</sequence>
<dbReference type="Proteomes" id="UP000070700">
    <property type="component" value="Unassembled WGS sequence"/>
</dbReference>